<evidence type="ECO:0000259" key="5">
    <source>
        <dbReference type="Pfam" id="PF08479"/>
    </source>
</evidence>
<keyword evidence="1" id="KW-0472">Membrane</keyword>
<dbReference type="GO" id="GO:0098046">
    <property type="term" value="C:type V protein secretion system complex"/>
    <property type="evidence" value="ECO:0007669"/>
    <property type="project" value="TreeGrafter"/>
</dbReference>
<dbReference type="InterPro" id="IPR005565">
    <property type="entry name" value="Hemolysn_activator_HlyB_C"/>
</dbReference>
<keyword evidence="1" id="KW-1134">Transmembrane beta strand</keyword>
<dbReference type="OrthoDB" id="572300at2"/>
<feature type="domain" description="Haemolysin activator HlyB C-terminal" evidence="4">
    <location>
        <begin position="276"/>
        <end position="574"/>
    </location>
</feature>
<dbReference type="Pfam" id="PF03865">
    <property type="entry name" value="ShlB"/>
    <property type="match status" value="1"/>
</dbReference>
<evidence type="ECO:0000256" key="2">
    <source>
        <dbReference type="ARBA" id="ARBA00022692"/>
    </source>
</evidence>
<name>A0A1R3VM04_9GAMM</name>
<dbReference type="AlphaFoldDB" id="A0A1R3VM04"/>
<dbReference type="SUPFAM" id="SSF103515">
    <property type="entry name" value="Autotransporter"/>
    <property type="match status" value="1"/>
</dbReference>
<dbReference type="PANTHER" id="PTHR34597">
    <property type="entry name" value="SLR1661 PROTEIN"/>
    <property type="match status" value="1"/>
</dbReference>
<dbReference type="InterPro" id="IPR036709">
    <property type="entry name" value="Autotransporte_beta_dom_sf"/>
</dbReference>
<keyword evidence="2" id="KW-0812">Transmembrane</keyword>
<dbReference type="EMBL" id="FTPK01000001">
    <property type="protein sequence ID" value="SIT65621.1"/>
    <property type="molecule type" value="Genomic_DNA"/>
</dbReference>
<organism evidence="6 7">
    <name type="scientific">Ectothiorhodosinus mongolicus</name>
    <dbReference type="NCBI Taxonomy" id="233100"/>
    <lineage>
        <taxon>Bacteria</taxon>
        <taxon>Pseudomonadati</taxon>
        <taxon>Pseudomonadota</taxon>
        <taxon>Gammaproteobacteria</taxon>
        <taxon>Chromatiales</taxon>
        <taxon>Ectothiorhodospiraceae</taxon>
        <taxon>Ectothiorhodosinus</taxon>
    </lineage>
</organism>
<keyword evidence="3" id="KW-0998">Cell outer membrane</keyword>
<dbReference type="Gene3D" id="2.40.160.50">
    <property type="entry name" value="membrane protein fhac: a member of the omp85/tpsb transporter family"/>
    <property type="match status" value="1"/>
</dbReference>
<dbReference type="InterPro" id="IPR013686">
    <property type="entry name" value="Polypept-transport_assoc_ShlB"/>
</dbReference>
<proteinExistence type="predicted"/>
<dbReference type="Proteomes" id="UP000223759">
    <property type="component" value="Unassembled WGS sequence"/>
</dbReference>
<reference evidence="6 7" key="1">
    <citation type="submission" date="2017-01" db="EMBL/GenBank/DDBJ databases">
        <authorList>
            <person name="Mah S.A."/>
            <person name="Swanson W.J."/>
            <person name="Moy G.W."/>
            <person name="Vacquier V.D."/>
        </authorList>
    </citation>
    <scope>NUCLEOTIDE SEQUENCE [LARGE SCALE GENOMIC DNA]</scope>
    <source>
        <strain evidence="6 7">M9</strain>
    </source>
</reference>
<feature type="domain" description="Polypeptide-transport-associated ShlB-type" evidence="5">
    <location>
        <begin position="79"/>
        <end position="154"/>
    </location>
</feature>
<dbReference type="InterPro" id="IPR051544">
    <property type="entry name" value="TPS_OM_transporter"/>
</dbReference>
<protein>
    <submittedName>
        <fullName evidence="6">Hemolysin activation/secretion protein</fullName>
    </submittedName>
</protein>
<evidence type="ECO:0000313" key="7">
    <source>
        <dbReference type="Proteomes" id="UP000223759"/>
    </source>
</evidence>
<dbReference type="GO" id="GO:0008320">
    <property type="term" value="F:protein transmembrane transporter activity"/>
    <property type="evidence" value="ECO:0007669"/>
    <property type="project" value="TreeGrafter"/>
</dbReference>
<evidence type="ECO:0000259" key="4">
    <source>
        <dbReference type="Pfam" id="PF03865"/>
    </source>
</evidence>
<evidence type="ECO:0000256" key="1">
    <source>
        <dbReference type="ARBA" id="ARBA00022452"/>
    </source>
</evidence>
<dbReference type="Pfam" id="PF08479">
    <property type="entry name" value="POTRA_2"/>
    <property type="match status" value="1"/>
</dbReference>
<dbReference type="Gene3D" id="3.10.20.310">
    <property type="entry name" value="membrane protein fhac"/>
    <property type="match status" value="1"/>
</dbReference>
<dbReference type="STRING" id="233100.SAMN05216526_0069"/>
<keyword evidence="7" id="KW-1185">Reference proteome</keyword>
<evidence type="ECO:0000256" key="3">
    <source>
        <dbReference type="ARBA" id="ARBA00023237"/>
    </source>
</evidence>
<evidence type="ECO:0000313" key="6">
    <source>
        <dbReference type="EMBL" id="SIT65621.1"/>
    </source>
</evidence>
<sequence length="614" mass="66897">MHIYIVQKALPNAIAAAIRSLCVIGIGLASVYGPALAQSLDPAITLPEVAPPITAPPPSPEFFIDGGPLLGVEPGGSTFVLQGVRIAGNTRFTDQELTAAISEKIGTDVDFAALQEIANTISRFYRDAGYPFARAYLPAQDIQNNIVDFEVLEGKYGEISAVDALAATPAIALQSRRNRALEGIIQALEEDFDISELTQVMAAVDELYDSRMDSIEEEYAEFELERKPNPEAQAFLGRIQTGDLMESRQIERLALILDDIPGYTAVPVVRPGTLRGTGDLEVRMVEDEQVIISAGLDNHGSKASGRNRARVDIARSRNFVFGDILSFTGLVTDEQTWLTSFSYGLPLGSSGLRLTSNALISSYQLGSGEFAGLADGGTHQLGARLSYPLLRSQSRNITVFGGANYTWYENNRLTETEEYNITALPVGINFDWRDQIGGGAVTYGALTVEHNRITNDERVAGPDESYNILSLNAARVQRIADRWQALARLSLQYSDDFVDSASFISLGGANAVRGYPVGEFSGRRGAVFQGEVSYNMRRYPATPYVFIDLGQAERISAVSEAETRSLAGYGVGLRYRIENLNFDVAAAWDSEGGDSVAEPETSLPWIWFSMSNRF</sequence>
<gene>
    <name evidence="6" type="ORF">SAMN05216526_0069</name>
</gene>
<accession>A0A1R3VM04</accession>
<dbReference type="PANTHER" id="PTHR34597:SF3">
    <property type="entry name" value="OUTER MEMBRANE TRANSPORTER CDIB"/>
    <property type="match status" value="1"/>
</dbReference>
<dbReference type="GO" id="GO:0046819">
    <property type="term" value="P:protein secretion by the type V secretion system"/>
    <property type="evidence" value="ECO:0007669"/>
    <property type="project" value="TreeGrafter"/>
</dbReference>
<dbReference type="RefSeq" id="WP_076753971.1">
    <property type="nucleotide sequence ID" value="NZ_CP023018.1"/>
</dbReference>